<proteinExistence type="predicted"/>
<name>A0A414AIZ5_9FIRM</name>
<evidence type="ECO:0000313" key="1">
    <source>
        <dbReference type="EMBL" id="RHC48488.1"/>
    </source>
</evidence>
<sequence>MEQLNYLKQKMIPIVNQCLKIHGGGESYFDELDGLIKNDIELMVTYLKYAVEKEKIENVVVSGEIGLILSKLISKKIIPMDVNLICLNGGLRKGEEPVGTIPRYQSFKAIFFDDSYYSGKTAMAVHDYIHKCGGTIVKNYVFYDGCLKKHDDVDSLYRYYK</sequence>
<reference evidence="1 2" key="1">
    <citation type="submission" date="2018-08" db="EMBL/GenBank/DDBJ databases">
        <title>A genome reference for cultivated species of the human gut microbiota.</title>
        <authorList>
            <person name="Zou Y."/>
            <person name="Xue W."/>
            <person name="Luo G."/>
        </authorList>
    </citation>
    <scope>NUCLEOTIDE SEQUENCE [LARGE SCALE GENOMIC DNA]</scope>
    <source>
        <strain evidence="1 2">AM35-14</strain>
    </source>
</reference>
<dbReference type="RefSeq" id="WP_054355192.1">
    <property type="nucleotide sequence ID" value="NZ_JADMVR010000005.1"/>
</dbReference>
<dbReference type="InterPro" id="IPR029057">
    <property type="entry name" value="PRTase-like"/>
</dbReference>
<dbReference type="Proteomes" id="UP000283975">
    <property type="component" value="Unassembled WGS sequence"/>
</dbReference>
<evidence type="ECO:0000313" key="2">
    <source>
        <dbReference type="Proteomes" id="UP000283975"/>
    </source>
</evidence>
<accession>A0A414AIZ5</accession>
<organism evidence="1 2">
    <name type="scientific">Enterocloster bolteae</name>
    <dbReference type="NCBI Taxonomy" id="208479"/>
    <lineage>
        <taxon>Bacteria</taxon>
        <taxon>Bacillati</taxon>
        <taxon>Bacillota</taxon>
        <taxon>Clostridia</taxon>
        <taxon>Lachnospirales</taxon>
        <taxon>Lachnospiraceae</taxon>
        <taxon>Enterocloster</taxon>
    </lineage>
</organism>
<dbReference type="AlphaFoldDB" id="A0A414AIZ5"/>
<protein>
    <recommendedName>
        <fullName evidence="3">Phosphoribosyltransferase</fullName>
    </recommendedName>
</protein>
<comment type="caution">
    <text evidence="1">The sequence shown here is derived from an EMBL/GenBank/DDBJ whole genome shotgun (WGS) entry which is preliminary data.</text>
</comment>
<dbReference type="EMBL" id="QSHZ01000047">
    <property type="protein sequence ID" value="RHC48488.1"/>
    <property type="molecule type" value="Genomic_DNA"/>
</dbReference>
<dbReference type="SUPFAM" id="SSF53271">
    <property type="entry name" value="PRTase-like"/>
    <property type="match status" value="1"/>
</dbReference>
<evidence type="ECO:0008006" key="3">
    <source>
        <dbReference type="Google" id="ProtNLM"/>
    </source>
</evidence>
<gene>
    <name evidence="1" type="ORF">DW839_28600</name>
</gene>